<evidence type="ECO:0000313" key="2">
    <source>
        <dbReference type="Proteomes" id="UP000323136"/>
    </source>
</evidence>
<dbReference type="OrthoDB" id="1450289at2"/>
<keyword evidence="2" id="KW-1185">Reference proteome</keyword>
<proteinExistence type="predicted"/>
<accession>A0A5S5DU33</accession>
<name>A0A5S5DU33_9FLAO</name>
<comment type="caution">
    <text evidence="1">The sequence shown here is derived from an EMBL/GenBank/DDBJ whole genome shotgun (WGS) entry which is preliminary data.</text>
</comment>
<gene>
    <name evidence="1" type="ORF">C7447_102196</name>
</gene>
<reference evidence="1 2" key="1">
    <citation type="submission" date="2019-07" db="EMBL/GenBank/DDBJ databases">
        <title>Genomic Encyclopedia of Type Strains, Phase IV (KMG-IV): sequencing the most valuable type-strain genomes for metagenomic binning, comparative biology and taxonomic classification.</title>
        <authorList>
            <person name="Goeker M."/>
        </authorList>
    </citation>
    <scope>NUCLEOTIDE SEQUENCE [LARGE SCALE GENOMIC DNA]</scope>
    <source>
        <strain evidence="1 2">DSM 18961</strain>
    </source>
</reference>
<dbReference type="RefSeq" id="WP_148869682.1">
    <property type="nucleotide sequence ID" value="NZ_VNIA01000002.1"/>
</dbReference>
<protein>
    <submittedName>
        <fullName evidence="1">Uncharacterized protein</fullName>
    </submittedName>
</protein>
<dbReference type="AlphaFoldDB" id="A0A5S5DU33"/>
<organism evidence="1 2">
    <name type="scientific">Tenacibaculum adriaticum</name>
    <dbReference type="NCBI Taxonomy" id="413713"/>
    <lineage>
        <taxon>Bacteria</taxon>
        <taxon>Pseudomonadati</taxon>
        <taxon>Bacteroidota</taxon>
        <taxon>Flavobacteriia</taxon>
        <taxon>Flavobacteriales</taxon>
        <taxon>Flavobacteriaceae</taxon>
        <taxon>Tenacibaculum</taxon>
    </lineage>
</organism>
<dbReference type="EMBL" id="VNIA01000002">
    <property type="protein sequence ID" value="TYP98878.1"/>
    <property type="molecule type" value="Genomic_DNA"/>
</dbReference>
<sequence>MKTILQLFLLLTFVSFTTKKETIQNDPITIEATFDGFDEDGFSFSFTNDDDENETIIFETISSDLLKKYDLKSDELIGEEFELTYKTQAPNDEDSDPTFVLMAIKKI</sequence>
<dbReference type="Proteomes" id="UP000323136">
    <property type="component" value="Unassembled WGS sequence"/>
</dbReference>
<evidence type="ECO:0000313" key="1">
    <source>
        <dbReference type="EMBL" id="TYP98878.1"/>
    </source>
</evidence>